<dbReference type="InterPro" id="IPR006517">
    <property type="entry name" value="Phage_terminase_lsu-like_C"/>
</dbReference>
<name>A0A250F6R4_CAPSP</name>
<gene>
    <name evidence="1" type="ORF">CGC59_12010</name>
</gene>
<dbReference type="EMBL" id="CP022383">
    <property type="protein sequence ID" value="ATA80830.1"/>
    <property type="molecule type" value="Genomic_DNA"/>
</dbReference>
<sequence>MEKLLQDYDQHCRGVEQKTTSGLDFYEAPSERRKKRLALEKDYTTWFEYMFPQYAEVPCAWFHKKIAKLLIENDVISLLAEIYRSGAKSVHLDLGIPMFLYVTGKLKFMLLVGQTEDKAKKLISDIQSQLTHNQRFIHYYGKKFKFGDWADGDFTTTDGAKFMAMGAGQSPRGLREGNQRPDYIVIDDVDTAQRCKNDELSKKLFDWAWEDLKGTFNEGGKYRRFVVANNNFHKNTLINQLKEEFAIINKKAKEYGFAQTHHIVSVPAVKSLETFEPNWGEKTSAEYWREKYHSTPYRSFMREYMHVHIVEGSIFKNEQIQYKERLRYSQYDALCFYGDLSYKDAGDFKAMLLVGKVGREYHVLLAYVRQTSRNNVARWLYETALHENLLKYNIAYYIEGLFAQDEFISDFDEVGDTYGFYIPVQADKDSKGNKFDRIESMAGYFERGNIFFNKVLQNSPDFVELINQILAFQKGSGAHDDAPDALQSAIAKLNALAILNATPAKTISRKEILKDKQNRY</sequence>
<dbReference type="Gene3D" id="3.40.50.300">
    <property type="entry name" value="P-loop containing nucleotide triphosphate hydrolases"/>
    <property type="match status" value="1"/>
</dbReference>
<evidence type="ECO:0000313" key="2">
    <source>
        <dbReference type="Proteomes" id="UP000217334"/>
    </source>
</evidence>
<accession>A0A250F6R4</accession>
<organism evidence="1 2">
    <name type="scientific">Capnocytophaga sputigena</name>
    <dbReference type="NCBI Taxonomy" id="1019"/>
    <lineage>
        <taxon>Bacteria</taxon>
        <taxon>Pseudomonadati</taxon>
        <taxon>Bacteroidota</taxon>
        <taxon>Flavobacteriia</taxon>
        <taxon>Flavobacteriales</taxon>
        <taxon>Flavobacteriaceae</taxon>
        <taxon>Capnocytophaga</taxon>
    </lineage>
</organism>
<dbReference type="NCBIfam" id="TIGR01630">
    <property type="entry name" value="psiM2_ORF9"/>
    <property type="match status" value="1"/>
</dbReference>
<evidence type="ECO:0008006" key="3">
    <source>
        <dbReference type="Google" id="ProtNLM"/>
    </source>
</evidence>
<evidence type="ECO:0000313" key="1">
    <source>
        <dbReference type="EMBL" id="ATA80830.1"/>
    </source>
</evidence>
<dbReference type="AlphaFoldDB" id="A0A250F6R4"/>
<proteinExistence type="predicted"/>
<protein>
    <recommendedName>
        <fullName evidence="3">Terminase large subunit gp17-like C-terminal domain-containing protein</fullName>
    </recommendedName>
</protein>
<reference evidence="2" key="1">
    <citation type="submission" date="2017-06" db="EMBL/GenBank/DDBJ databases">
        <title>Capnocytophaga spp. assemblies.</title>
        <authorList>
            <person name="Gulvik C.A."/>
        </authorList>
    </citation>
    <scope>NUCLEOTIDE SEQUENCE [LARGE SCALE GENOMIC DNA]</scope>
    <source>
        <strain evidence="2">H4486</strain>
    </source>
</reference>
<dbReference type="Proteomes" id="UP000217334">
    <property type="component" value="Chromosome"/>
</dbReference>
<dbReference type="InterPro" id="IPR027417">
    <property type="entry name" value="P-loop_NTPase"/>
</dbReference>